<organism evidence="2 3">
    <name type="scientific">Terfezia boudieri ATCC MYA-4762</name>
    <dbReference type="NCBI Taxonomy" id="1051890"/>
    <lineage>
        <taxon>Eukaryota</taxon>
        <taxon>Fungi</taxon>
        <taxon>Dikarya</taxon>
        <taxon>Ascomycota</taxon>
        <taxon>Pezizomycotina</taxon>
        <taxon>Pezizomycetes</taxon>
        <taxon>Pezizales</taxon>
        <taxon>Pezizaceae</taxon>
        <taxon>Terfezia</taxon>
    </lineage>
</organism>
<accession>A0A3N4LEE0</accession>
<dbReference type="Proteomes" id="UP000267821">
    <property type="component" value="Unassembled WGS sequence"/>
</dbReference>
<gene>
    <name evidence="2" type="ORF">L211DRAFT_851813</name>
</gene>
<evidence type="ECO:0000313" key="3">
    <source>
        <dbReference type="Proteomes" id="UP000267821"/>
    </source>
</evidence>
<feature type="compositionally biased region" description="Acidic residues" evidence="1">
    <location>
        <begin position="240"/>
        <end position="260"/>
    </location>
</feature>
<reference evidence="2 3" key="1">
    <citation type="journal article" date="2018" name="Nat. Ecol. Evol.">
        <title>Pezizomycetes genomes reveal the molecular basis of ectomycorrhizal truffle lifestyle.</title>
        <authorList>
            <person name="Murat C."/>
            <person name="Payen T."/>
            <person name="Noel B."/>
            <person name="Kuo A."/>
            <person name="Morin E."/>
            <person name="Chen J."/>
            <person name="Kohler A."/>
            <person name="Krizsan K."/>
            <person name="Balestrini R."/>
            <person name="Da Silva C."/>
            <person name="Montanini B."/>
            <person name="Hainaut M."/>
            <person name="Levati E."/>
            <person name="Barry K.W."/>
            <person name="Belfiori B."/>
            <person name="Cichocki N."/>
            <person name="Clum A."/>
            <person name="Dockter R.B."/>
            <person name="Fauchery L."/>
            <person name="Guy J."/>
            <person name="Iotti M."/>
            <person name="Le Tacon F."/>
            <person name="Lindquist E.A."/>
            <person name="Lipzen A."/>
            <person name="Malagnac F."/>
            <person name="Mello A."/>
            <person name="Molinier V."/>
            <person name="Miyauchi S."/>
            <person name="Poulain J."/>
            <person name="Riccioni C."/>
            <person name="Rubini A."/>
            <person name="Sitrit Y."/>
            <person name="Splivallo R."/>
            <person name="Traeger S."/>
            <person name="Wang M."/>
            <person name="Zifcakova L."/>
            <person name="Wipf D."/>
            <person name="Zambonelli A."/>
            <person name="Paolocci F."/>
            <person name="Nowrousian M."/>
            <person name="Ottonello S."/>
            <person name="Baldrian P."/>
            <person name="Spatafora J.W."/>
            <person name="Henrissat B."/>
            <person name="Nagy L.G."/>
            <person name="Aury J.M."/>
            <person name="Wincker P."/>
            <person name="Grigoriev I.V."/>
            <person name="Bonfante P."/>
            <person name="Martin F.M."/>
        </authorList>
    </citation>
    <scope>NUCLEOTIDE SEQUENCE [LARGE SCALE GENOMIC DNA]</scope>
    <source>
        <strain evidence="2 3">ATCC MYA-4762</strain>
    </source>
</reference>
<dbReference type="AlphaFoldDB" id="A0A3N4LEE0"/>
<proteinExistence type="predicted"/>
<sequence>MARKSSSQQATSTGQASRKRKASQMMAPVETAPAFTNNIIFDDENDSSESDSEVETSVNTAVLAPGIGRGTRAFLAIPDILQPFASTAQKIVTNYTLYRKPLLTPGEYFQGAKMKGNRNPSFLDRINGIFICFVASAMGHSLKAWRTGDCNPVIQEFKYETAWCTYERLMNTWEIHPKAIQDLIVNNIKADLVRRIVAQAELRKELEHSYERLDVPAEKRRREGSLLRDLSVELAGPLDPEIDEALAETGDIDEEEGESD</sequence>
<evidence type="ECO:0000256" key="1">
    <source>
        <dbReference type="SAM" id="MobiDB-lite"/>
    </source>
</evidence>
<dbReference type="InParanoid" id="A0A3N4LEE0"/>
<protein>
    <submittedName>
        <fullName evidence="2">Uncharacterized protein</fullName>
    </submittedName>
</protein>
<name>A0A3N4LEE0_9PEZI</name>
<feature type="region of interest" description="Disordered" evidence="1">
    <location>
        <begin position="1"/>
        <end position="27"/>
    </location>
</feature>
<evidence type="ECO:0000313" key="2">
    <source>
        <dbReference type="EMBL" id="RPB21076.1"/>
    </source>
</evidence>
<dbReference type="EMBL" id="ML121564">
    <property type="protein sequence ID" value="RPB21076.1"/>
    <property type="molecule type" value="Genomic_DNA"/>
</dbReference>
<feature type="compositionally biased region" description="Low complexity" evidence="1">
    <location>
        <begin position="1"/>
        <end position="16"/>
    </location>
</feature>
<feature type="region of interest" description="Disordered" evidence="1">
    <location>
        <begin position="238"/>
        <end position="260"/>
    </location>
</feature>
<keyword evidence="3" id="KW-1185">Reference proteome</keyword>